<evidence type="ECO:0000259" key="2">
    <source>
        <dbReference type="Pfam" id="PF03807"/>
    </source>
</evidence>
<dbReference type="Pfam" id="PF03807">
    <property type="entry name" value="F420_oxidored"/>
    <property type="match status" value="1"/>
</dbReference>
<evidence type="ECO:0000313" key="4">
    <source>
        <dbReference type="Proteomes" id="UP000252792"/>
    </source>
</evidence>
<dbReference type="EMBL" id="QNSE01000021">
    <property type="protein sequence ID" value="RBP78223.1"/>
    <property type="molecule type" value="Genomic_DNA"/>
</dbReference>
<reference evidence="3 4" key="1">
    <citation type="submission" date="2018-06" db="EMBL/GenBank/DDBJ databases">
        <title>Genomic Encyclopedia of Type Strains, Phase III (KMG-III): the genomes of soil and plant-associated and newly described type strains.</title>
        <authorList>
            <person name="Whitman W."/>
        </authorList>
    </citation>
    <scope>NUCLEOTIDE SEQUENCE [LARGE SCALE GENOMIC DNA]</scope>
    <source>
        <strain evidence="3 4">CECT 7377</strain>
    </source>
</reference>
<feature type="domain" description="Pyrroline-5-carboxylate reductase catalytic N-terminal" evidence="2">
    <location>
        <begin position="9"/>
        <end position="110"/>
    </location>
</feature>
<dbReference type="NCBIfam" id="TIGR01915">
    <property type="entry name" value="npdG"/>
    <property type="match status" value="1"/>
</dbReference>
<dbReference type="AlphaFoldDB" id="A0A366ITX5"/>
<dbReference type="Proteomes" id="UP000252792">
    <property type="component" value="Unassembled WGS sequence"/>
</dbReference>
<organism evidence="3 4">
    <name type="scientific">Marinomonas rhizomae</name>
    <dbReference type="NCBI Taxonomy" id="491948"/>
    <lineage>
        <taxon>Bacteria</taxon>
        <taxon>Pseudomonadati</taxon>
        <taxon>Pseudomonadota</taxon>
        <taxon>Gammaproteobacteria</taxon>
        <taxon>Oceanospirillales</taxon>
        <taxon>Oceanospirillaceae</taxon>
        <taxon>Marinomonas</taxon>
    </lineage>
</organism>
<dbReference type="SUPFAM" id="SSF51735">
    <property type="entry name" value="NAD(P)-binding Rossmann-fold domains"/>
    <property type="match status" value="1"/>
</dbReference>
<dbReference type="Gene3D" id="3.40.50.720">
    <property type="entry name" value="NAD(P)-binding Rossmann-like Domain"/>
    <property type="match status" value="1"/>
</dbReference>
<evidence type="ECO:0000313" key="3">
    <source>
        <dbReference type="EMBL" id="RBP78223.1"/>
    </source>
</evidence>
<dbReference type="PANTHER" id="PTHR14239">
    <property type="entry name" value="DUDULIN-RELATED"/>
    <property type="match status" value="1"/>
</dbReference>
<proteinExistence type="predicted"/>
<protein>
    <submittedName>
        <fullName evidence="3">Reduced coenzyme F420:NADP oxidoreductase</fullName>
    </submittedName>
</protein>
<dbReference type="GO" id="GO:0005886">
    <property type="term" value="C:plasma membrane"/>
    <property type="evidence" value="ECO:0007669"/>
    <property type="project" value="TreeGrafter"/>
</dbReference>
<dbReference type="GO" id="GO:0050661">
    <property type="term" value="F:NADP binding"/>
    <property type="evidence" value="ECO:0007669"/>
    <property type="project" value="InterPro"/>
</dbReference>
<dbReference type="InterPro" id="IPR028939">
    <property type="entry name" value="P5C_Rdtase_cat_N"/>
</dbReference>
<accession>A0A366ITX5</accession>
<dbReference type="GO" id="GO:0006740">
    <property type="term" value="P:NADPH regeneration"/>
    <property type="evidence" value="ECO:0007669"/>
    <property type="project" value="InterPro"/>
</dbReference>
<dbReference type="GO" id="GO:0015677">
    <property type="term" value="P:copper ion import"/>
    <property type="evidence" value="ECO:0007669"/>
    <property type="project" value="TreeGrafter"/>
</dbReference>
<dbReference type="RefSeq" id="WP_113918471.1">
    <property type="nucleotide sequence ID" value="NZ_QNSE01000021.1"/>
</dbReference>
<sequence>MKNEVINSVAIIGGTGPQGKGLALRLALSGVSVVLGSRDPAKAEETAKELVALLATKDCQADITGLSMEDATKAAGELVILSVPYSGHDATLAALAPLLTDKVLVDIVVPLAPGNPKAVEMPEAGSVTESAQALLGESIPVVGALHNVSAITLNDLSRAINCDILVCGNDLIAKKKVMALIEKMGTKAYNAGLADSARCIEAITPILIRLNISKEVPFSHAGIRICPPDEH</sequence>
<dbReference type="GO" id="GO:0052851">
    <property type="term" value="F:ferric-chelate reductase (NADPH) activity"/>
    <property type="evidence" value="ECO:0007669"/>
    <property type="project" value="TreeGrafter"/>
</dbReference>
<name>A0A366ITX5_9GAMM</name>
<dbReference type="GO" id="GO:0016651">
    <property type="term" value="F:oxidoreductase activity, acting on NAD(P)H"/>
    <property type="evidence" value="ECO:0007669"/>
    <property type="project" value="InterPro"/>
</dbReference>
<dbReference type="OrthoDB" id="5738121at2"/>
<comment type="caution">
    <text evidence="3">The sequence shown here is derived from an EMBL/GenBank/DDBJ whole genome shotgun (WGS) entry which is preliminary data.</text>
</comment>
<gene>
    <name evidence="3" type="ORF">DFP80_12111</name>
</gene>
<keyword evidence="1" id="KW-0560">Oxidoreductase</keyword>
<evidence type="ECO:0000256" key="1">
    <source>
        <dbReference type="ARBA" id="ARBA00023002"/>
    </source>
</evidence>
<dbReference type="InterPro" id="IPR051267">
    <property type="entry name" value="STEAP_metalloreductase"/>
</dbReference>
<dbReference type="InterPro" id="IPR010185">
    <property type="entry name" value="NpdG"/>
</dbReference>
<dbReference type="PANTHER" id="PTHR14239:SF0">
    <property type="entry name" value="F420-DEPENDENT NADP REDUCTASE"/>
    <property type="match status" value="1"/>
</dbReference>
<dbReference type="GO" id="GO:0070967">
    <property type="term" value="F:coenzyme F420 binding"/>
    <property type="evidence" value="ECO:0007669"/>
    <property type="project" value="InterPro"/>
</dbReference>
<dbReference type="GO" id="GO:0008823">
    <property type="term" value="F:cupric reductase (NADH) activity"/>
    <property type="evidence" value="ECO:0007669"/>
    <property type="project" value="TreeGrafter"/>
</dbReference>
<keyword evidence="4" id="KW-1185">Reference proteome</keyword>
<dbReference type="InterPro" id="IPR036291">
    <property type="entry name" value="NAD(P)-bd_dom_sf"/>
</dbReference>